<evidence type="ECO:0000313" key="7">
    <source>
        <dbReference type="EMBL" id="KAF7632661.1"/>
    </source>
</evidence>
<feature type="transmembrane region" description="Helical" evidence="5">
    <location>
        <begin position="61"/>
        <end position="85"/>
    </location>
</feature>
<dbReference type="PROSITE" id="PS50262">
    <property type="entry name" value="G_PROTEIN_RECEP_F1_2"/>
    <property type="match status" value="1"/>
</dbReference>
<dbReference type="Proteomes" id="UP000605970">
    <property type="component" value="Unassembled WGS sequence"/>
</dbReference>
<dbReference type="SMART" id="SM01381">
    <property type="entry name" value="7TM_GPCR_Srsx"/>
    <property type="match status" value="1"/>
</dbReference>
<protein>
    <submittedName>
        <fullName evidence="7">G_PROTEIN_RECEP_F1_2 domain-containing protein</fullName>
    </submittedName>
</protein>
<keyword evidence="8" id="KW-1185">Reference proteome</keyword>
<dbReference type="InterPro" id="IPR017452">
    <property type="entry name" value="GPCR_Rhodpsn_7TM"/>
</dbReference>
<evidence type="ECO:0000256" key="4">
    <source>
        <dbReference type="ARBA" id="ARBA00023136"/>
    </source>
</evidence>
<feature type="transmembrane region" description="Helical" evidence="5">
    <location>
        <begin position="139"/>
        <end position="161"/>
    </location>
</feature>
<evidence type="ECO:0000256" key="3">
    <source>
        <dbReference type="ARBA" id="ARBA00022989"/>
    </source>
</evidence>
<dbReference type="GO" id="GO:0016020">
    <property type="term" value="C:membrane"/>
    <property type="evidence" value="ECO:0007669"/>
    <property type="project" value="UniProtKB-SubCell"/>
</dbReference>
<dbReference type="OrthoDB" id="5820127at2759"/>
<accession>A0A8S9ZHE2</accession>
<dbReference type="Pfam" id="PF10320">
    <property type="entry name" value="7TM_GPCR_Srsx"/>
    <property type="match status" value="1"/>
</dbReference>
<dbReference type="SUPFAM" id="SSF81321">
    <property type="entry name" value="Family A G protein-coupled receptor-like"/>
    <property type="match status" value="1"/>
</dbReference>
<organism evidence="7 8">
    <name type="scientific">Meloidogyne graminicola</name>
    <dbReference type="NCBI Taxonomy" id="189291"/>
    <lineage>
        <taxon>Eukaryota</taxon>
        <taxon>Metazoa</taxon>
        <taxon>Ecdysozoa</taxon>
        <taxon>Nematoda</taxon>
        <taxon>Chromadorea</taxon>
        <taxon>Rhabditida</taxon>
        <taxon>Tylenchina</taxon>
        <taxon>Tylenchomorpha</taxon>
        <taxon>Tylenchoidea</taxon>
        <taxon>Meloidogynidae</taxon>
        <taxon>Meloidogyninae</taxon>
        <taxon>Meloidogyne</taxon>
    </lineage>
</organism>
<feature type="transmembrane region" description="Helical" evidence="5">
    <location>
        <begin position="188"/>
        <end position="211"/>
    </location>
</feature>
<dbReference type="Gene3D" id="1.20.1070.10">
    <property type="entry name" value="Rhodopsin 7-helix transmembrane proteins"/>
    <property type="match status" value="1"/>
</dbReference>
<dbReference type="InterPro" id="IPR019424">
    <property type="entry name" value="7TM_GPCR_Srsx"/>
</dbReference>
<gene>
    <name evidence="7" type="ORF">Mgra_00007965</name>
</gene>
<dbReference type="CDD" id="cd00637">
    <property type="entry name" value="7tm_classA_rhodopsin-like"/>
    <property type="match status" value="1"/>
</dbReference>
<dbReference type="GO" id="GO:0004930">
    <property type="term" value="F:G protein-coupled receptor activity"/>
    <property type="evidence" value="ECO:0007669"/>
    <property type="project" value="InterPro"/>
</dbReference>
<dbReference type="InterPro" id="IPR047130">
    <property type="entry name" value="7TM_GPCR_Srsx_nematod"/>
</dbReference>
<sequence>MSYNEGTTNLFYEHFKENGLPLSFVLLITLRCLISMFGCLLNISLVYITIKTKTLHSTCNVLISINALCTAIFEPTLIIGLIISLSGINFIDLNSCFWLQVLPSFFGNLTLSTLVAIGFDRVVNIILSSFWITIQVRPLPYLTSLMFVCIIYSLFYVWQLFLISNEHPYLYVICSSPGECQQGERGKFLYLVNLFINIFLMFEYVFLWIIFKIYHHKLAQNTSVFTRRILRSLTTLTILIIICWLLNSIIKLLLPLINTSPSVLIYTTFSFSFLPICAMAANAPVLFLLSHEYRQAYIKLFPNILHSYVSSYGDGVVGPVSPVLHLRNAIVAPLPNQHNNLICVIELRKIRNRIKII</sequence>
<dbReference type="InterPro" id="IPR000276">
    <property type="entry name" value="GPCR_Rhodpsn"/>
</dbReference>
<comment type="caution">
    <text evidence="7">The sequence shown here is derived from an EMBL/GenBank/DDBJ whole genome shotgun (WGS) entry which is preliminary data.</text>
</comment>
<evidence type="ECO:0000256" key="5">
    <source>
        <dbReference type="SAM" id="Phobius"/>
    </source>
</evidence>
<feature type="domain" description="G-protein coupled receptors family 1 profile" evidence="6">
    <location>
        <begin position="41"/>
        <end position="287"/>
    </location>
</feature>
<comment type="subcellular location">
    <subcellularLocation>
        <location evidence="1">Membrane</location>
    </subcellularLocation>
</comment>
<feature type="transmembrane region" description="Helical" evidence="5">
    <location>
        <begin position="232"/>
        <end position="257"/>
    </location>
</feature>
<dbReference type="AlphaFoldDB" id="A0A8S9ZHE2"/>
<dbReference type="PANTHER" id="PTHR23360">
    <property type="entry name" value="G-PROTEIN COUPLED RECEPTORS FAMILY 1 PROFILE DOMAIN-CONTAINING PROTEIN-RELATED"/>
    <property type="match status" value="1"/>
</dbReference>
<keyword evidence="2 5" id="KW-0812">Transmembrane</keyword>
<evidence type="ECO:0000313" key="8">
    <source>
        <dbReference type="Proteomes" id="UP000605970"/>
    </source>
</evidence>
<keyword evidence="3 5" id="KW-1133">Transmembrane helix</keyword>
<keyword evidence="4 5" id="KW-0472">Membrane</keyword>
<feature type="transmembrane region" description="Helical" evidence="5">
    <location>
        <begin position="20"/>
        <end position="49"/>
    </location>
</feature>
<evidence type="ECO:0000259" key="6">
    <source>
        <dbReference type="PROSITE" id="PS50262"/>
    </source>
</evidence>
<dbReference type="PANTHER" id="PTHR23360:SF37">
    <property type="entry name" value="G-PROTEIN COUPLED RECEPTORS FAMILY 1 PROFILE DOMAIN-CONTAINING PROTEIN"/>
    <property type="match status" value="1"/>
</dbReference>
<feature type="transmembrane region" description="Helical" evidence="5">
    <location>
        <begin position="97"/>
        <end position="119"/>
    </location>
</feature>
<proteinExistence type="predicted"/>
<feature type="transmembrane region" description="Helical" evidence="5">
    <location>
        <begin position="263"/>
        <end position="289"/>
    </location>
</feature>
<reference evidence="7" key="1">
    <citation type="journal article" date="2020" name="Ecol. Evol.">
        <title>Genome structure and content of the rice root-knot nematode (Meloidogyne graminicola).</title>
        <authorList>
            <person name="Phan N.T."/>
            <person name="Danchin E.G.J."/>
            <person name="Klopp C."/>
            <person name="Perfus-Barbeoch L."/>
            <person name="Kozlowski D.K."/>
            <person name="Koutsovoulos G.D."/>
            <person name="Lopez-Roques C."/>
            <person name="Bouchez O."/>
            <person name="Zahm M."/>
            <person name="Besnard G."/>
            <person name="Bellafiore S."/>
        </authorList>
    </citation>
    <scope>NUCLEOTIDE SEQUENCE</scope>
    <source>
        <strain evidence="7">VN-18</strain>
    </source>
</reference>
<dbReference type="EMBL" id="JABEBT010000097">
    <property type="protein sequence ID" value="KAF7632661.1"/>
    <property type="molecule type" value="Genomic_DNA"/>
</dbReference>
<evidence type="ECO:0000256" key="1">
    <source>
        <dbReference type="ARBA" id="ARBA00004370"/>
    </source>
</evidence>
<evidence type="ECO:0000256" key="2">
    <source>
        <dbReference type="ARBA" id="ARBA00022692"/>
    </source>
</evidence>
<name>A0A8S9ZHE2_9BILA</name>